<name>M0LMW5_NATLA</name>
<dbReference type="AlphaFoldDB" id="M0LMW5"/>
<reference evidence="1 4" key="1">
    <citation type="journal article" date="2011" name="J. Bacteriol.">
        <title>Genome sequence of Halobiforma lacisalsi AJ5, an extremely halophilic archaeon which harbors a bop gene.</title>
        <authorList>
            <person name="Jiang X."/>
            <person name="Wang S."/>
            <person name="Cheng H."/>
            <person name="Huo Y."/>
            <person name="Zhang X."/>
            <person name="Zhu X."/>
            <person name="Han X."/>
            <person name="Ni P."/>
            <person name="Wu M."/>
        </authorList>
    </citation>
    <scope>NUCLEOTIDE SEQUENCE [LARGE SCALE GENOMIC DNA]</scope>
    <source>
        <strain evidence="1 4">AJ5</strain>
    </source>
</reference>
<dbReference type="Pfam" id="PF24366">
    <property type="entry name" value="DUF7522"/>
    <property type="match status" value="1"/>
</dbReference>
<accession>M0LMW5</accession>
<keyword evidence="3" id="KW-1185">Reference proteome</keyword>
<evidence type="ECO:0000313" key="1">
    <source>
        <dbReference type="EMBL" id="APW97296.1"/>
    </source>
</evidence>
<dbReference type="RefSeq" id="WP_007141518.1">
    <property type="nucleotide sequence ID" value="NZ_AOLZ01000034.1"/>
</dbReference>
<dbReference type="KEGG" id="hlc:CHINAEXTREME05700"/>
<proteinExistence type="predicted"/>
<dbReference type="EMBL" id="CP019285">
    <property type="protein sequence ID" value="APW97296.1"/>
    <property type="molecule type" value="Genomic_DNA"/>
</dbReference>
<dbReference type="Proteomes" id="UP000186547">
    <property type="component" value="Chromosome"/>
</dbReference>
<dbReference type="eggNOG" id="arCOG07569">
    <property type="taxonomic scope" value="Archaea"/>
</dbReference>
<organism evidence="2 3">
    <name type="scientific">Natronobacterium lacisalsi AJ5</name>
    <dbReference type="NCBI Taxonomy" id="358396"/>
    <lineage>
        <taxon>Archaea</taxon>
        <taxon>Methanobacteriati</taxon>
        <taxon>Methanobacteriota</taxon>
        <taxon>Stenosarchaea group</taxon>
        <taxon>Halobacteria</taxon>
        <taxon>Halobacteriales</taxon>
        <taxon>Natrialbaceae</taxon>
        <taxon>Natronobacterium</taxon>
    </lineage>
</organism>
<evidence type="ECO:0000313" key="3">
    <source>
        <dbReference type="Proteomes" id="UP000011555"/>
    </source>
</evidence>
<gene>
    <name evidence="2" type="ORF">C445_08974</name>
    <name evidence="1" type="ORF">CHINAEXTREME_05700</name>
</gene>
<sequence length="140" mass="15562">MTHHTFETDISGGSADEIVRIARTGIGDELRSVVYFTPSDFDLLYVRQDLYEYPDEAREAKSELIDMETVGFAEVPVRNGLEAVEHANGIGEYFFTIRVHGDGFVVRKIVDDVGVVLTTDSMDVAAFRDAATAIERLLSE</sequence>
<dbReference type="EMBL" id="AOLZ01000034">
    <property type="protein sequence ID" value="EMA33809.1"/>
    <property type="molecule type" value="Genomic_DNA"/>
</dbReference>
<dbReference type="Proteomes" id="UP000011555">
    <property type="component" value="Unassembled WGS sequence"/>
</dbReference>
<dbReference type="InterPro" id="IPR055944">
    <property type="entry name" value="DUF7522"/>
</dbReference>
<reference evidence="1" key="3">
    <citation type="submission" date="2017-01" db="EMBL/GenBank/DDBJ databases">
        <authorList>
            <person name="Mah S.A."/>
            <person name="Swanson W.J."/>
            <person name="Moy G.W."/>
            <person name="Vacquier V.D."/>
        </authorList>
    </citation>
    <scope>NUCLEOTIDE SEQUENCE</scope>
    <source>
        <strain evidence="1">AJ5</strain>
    </source>
</reference>
<evidence type="ECO:0000313" key="2">
    <source>
        <dbReference type="EMBL" id="EMA33809.1"/>
    </source>
</evidence>
<evidence type="ECO:0000313" key="4">
    <source>
        <dbReference type="Proteomes" id="UP000186547"/>
    </source>
</evidence>
<protein>
    <submittedName>
        <fullName evidence="2">Uncharacterized protein</fullName>
    </submittedName>
</protein>
<dbReference type="GeneID" id="30920598"/>
<reference evidence="2 3" key="2">
    <citation type="journal article" date="2014" name="PLoS Genet.">
        <title>Phylogenetically driven sequencing of extremely halophilic archaea reveals strategies for static and dynamic osmo-response.</title>
        <authorList>
            <person name="Becker E.A."/>
            <person name="Seitzer P.M."/>
            <person name="Tritt A."/>
            <person name="Larsen D."/>
            <person name="Krusor M."/>
            <person name="Yao A.I."/>
            <person name="Wu D."/>
            <person name="Madern D."/>
            <person name="Eisen J.A."/>
            <person name="Darling A.E."/>
            <person name="Facciotti M.T."/>
        </authorList>
    </citation>
    <scope>NUCLEOTIDE SEQUENCE [LARGE SCALE GENOMIC DNA]</scope>
    <source>
        <strain evidence="2 3">AJ5</strain>
    </source>
</reference>